<feature type="compositionally biased region" description="Low complexity" evidence="3">
    <location>
        <begin position="1759"/>
        <end position="1783"/>
    </location>
</feature>
<evidence type="ECO:0008006" key="6">
    <source>
        <dbReference type="Google" id="ProtNLM"/>
    </source>
</evidence>
<feature type="compositionally biased region" description="Polar residues" evidence="3">
    <location>
        <begin position="1867"/>
        <end position="1880"/>
    </location>
</feature>
<dbReference type="PANTHER" id="PTHR32083:SF0">
    <property type="entry name" value="CILIA AND FLAGELLA-ASSOCIATED PROTEIN 58"/>
    <property type="match status" value="1"/>
</dbReference>
<dbReference type="Proteomes" id="UP001562354">
    <property type="component" value="Unassembled WGS sequence"/>
</dbReference>
<feature type="coiled-coil region" evidence="2">
    <location>
        <begin position="1480"/>
        <end position="1519"/>
    </location>
</feature>
<evidence type="ECO:0000256" key="1">
    <source>
        <dbReference type="ARBA" id="ARBA00023054"/>
    </source>
</evidence>
<reference evidence="4 5" key="1">
    <citation type="submission" date="2024-07" db="EMBL/GenBank/DDBJ databases">
        <title>Draft sequence of the Neodothiora populina.</title>
        <authorList>
            <person name="Drown D.D."/>
            <person name="Schuette U.S."/>
            <person name="Buechlein A.B."/>
            <person name="Rusch D.R."/>
            <person name="Winton L.W."/>
            <person name="Adams G.A."/>
        </authorList>
    </citation>
    <scope>NUCLEOTIDE SEQUENCE [LARGE SCALE GENOMIC DNA]</scope>
    <source>
        <strain evidence="4 5">CPC 39397</strain>
    </source>
</reference>
<feature type="region of interest" description="Disordered" evidence="3">
    <location>
        <begin position="648"/>
        <end position="859"/>
    </location>
</feature>
<dbReference type="Gene3D" id="1.10.287.1490">
    <property type="match status" value="1"/>
</dbReference>
<feature type="compositionally biased region" description="Basic and acidic residues" evidence="3">
    <location>
        <begin position="927"/>
        <end position="936"/>
    </location>
</feature>
<feature type="compositionally biased region" description="Basic and acidic residues" evidence="3">
    <location>
        <begin position="660"/>
        <end position="680"/>
    </location>
</feature>
<feature type="compositionally biased region" description="Acidic residues" evidence="3">
    <location>
        <begin position="2061"/>
        <end position="2076"/>
    </location>
</feature>
<feature type="compositionally biased region" description="Low complexity" evidence="3">
    <location>
        <begin position="1847"/>
        <end position="1858"/>
    </location>
</feature>
<feature type="compositionally biased region" description="Polar residues" evidence="3">
    <location>
        <begin position="27"/>
        <end position="43"/>
    </location>
</feature>
<feature type="compositionally biased region" description="Polar residues" evidence="3">
    <location>
        <begin position="795"/>
        <end position="807"/>
    </location>
</feature>
<feature type="region of interest" description="Disordered" evidence="3">
    <location>
        <begin position="1752"/>
        <end position="2099"/>
    </location>
</feature>
<feature type="compositionally biased region" description="Polar residues" evidence="3">
    <location>
        <begin position="771"/>
        <end position="783"/>
    </location>
</feature>
<evidence type="ECO:0000256" key="2">
    <source>
        <dbReference type="SAM" id="Coils"/>
    </source>
</evidence>
<dbReference type="GeneID" id="95979225"/>
<accession>A0ABR3PLC8</accession>
<feature type="compositionally biased region" description="Basic and acidic residues" evidence="3">
    <location>
        <begin position="1971"/>
        <end position="1998"/>
    </location>
</feature>
<feature type="compositionally biased region" description="Polar residues" evidence="3">
    <location>
        <begin position="2021"/>
        <end position="2040"/>
    </location>
</feature>
<feature type="coiled-coil region" evidence="2">
    <location>
        <begin position="1628"/>
        <end position="1691"/>
    </location>
</feature>
<evidence type="ECO:0000313" key="5">
    <source>
        <dbReference type="Proteomes" id="UP001562354"/>
    </source>
</evidence>
<feature type="region of interest" description="Disordered" evidence="3">
    <location>
        <begin position="429"/>
        <end position="448"/>
    </location>
</feature>
<feature type="compositionally biased region" description="Basic and acidic residues" evidence="3">
    <location>
        <begin position="759"/>
        <end position="769"/>
    </location>
</feature>
<feature type="region of interest" description="Disordered" evidence="3">
    <location>
        <begin position="477"/>
        <end position="502"/>
    </location>
</feature>
<dbReference type="EMBL" id="JBFMKM010000004">
    <property type="protein sequence ID" value="KAL1306877.1"/>
    <property type="molecule type" value="Genomic_DNA"/>
</dbReference>
<dbReference type="RefSeq" id="XP_069203149.1">
    <property type="nucleotide sequence ID" value="XM_069347804.1"/>
</dbReference>
<feature type="compositionally biased region" description="Polar residues" evidence="3">
    <location>
        <begin position="482"/>
        <end position="492"/>
    </location>
</feature>
<protein>
    <recommendedName>
        <fullName evidence="6">Myosin class II heavy chain</fullName>
    </recommendedName>
</protein>
<feature type="region of interest" description="Disordered" evidence="3">
    <location>
        <begin position="1238"/>
        <end position="1262"/>
    </location>
</feature>
<organism evidence="4 5">
    <name type="scientific">Neodothiora populina</name>
    <dbReference type="NCBI Taxonomy" id="2781224"/>
    <lineage>
        <taxon>Eukaryota</taxon>
        <taxon>Fungi</taxon>
        <taxon>Dikarya</taxon>
        <taxon>Ascomycota</taxon>
        <taxon>Pezizomycotina</taxon>
        <taxon>Dothideomycetes</taxon>
        <taxon>Dothideomycetidae</taxon>
        <taxon>Dothideales</taxon>
        <taxon>Dothioraceae</taxon>
        <taxon>Neodothiora</taxon>
    </lineage>
</organism>
<proteinExistence type="predicted"/>
<keyword evidence="1 2" id="KW-0175">Coiled coil</keyword>
<gene>
    <name evidence="4" type="ORF">AAFC00_005526</name>
</gene>
<feature type="region of interest" description="Disordered" evidence="3">
    <location>
        <begin position="913"/>
        <end position="973"/>
    </location>
</feature>
<name>A0ABR3PLC8_9PEZI</name>
<feature type="compositionally biased region" description="Acidic residues" evidence="3">
    <location>
        <begin position="1928"/>
        <end position="1947"/>
    </location>
</feature>
<feature type="compositionally biased region" description="Polar residues" evidence="3">
    <location>
        <begin position="825"/>
        <end position="847"/>
    </location>
</feature>
<evidence type="ECO:0000256" key="3">
    <source>
        <dbReference type="SAM" id="MobiDB-lite"/>
    </source>
</evidence>
<feature type="compositionally biased region" description="Polar residues" evidence="3">
    <location>
        <begin position="273"/>
        <end position="282"/>
    </location>
</feature>
<feature type="region of interest" description="Disordered" evidence="3">
    <location>
        <begin position="258"/>
        <end position="282"/>
    </location>
</feature>
<keyword evidence="5" id="KW-1185">Reference proteome</keyword>
<feature type="region of interest" description="Disordered" evidence="3">
    <location>
        <begin position="1022"/>
        <end position="1069"/>
    </location>
</feature>
<feature type="coiled-coil region" evidence="2">
    <location>
        <begin position="1553"/>
        <end position="1594"/>
    </location>
</feature>
<feature type="compositionally biased region" description="Basic and acidic residues" evidence="3">
    <location>
        <begin position="16"/>
        <end position="26"/>
    </location>
</feature>
<sequence length="2099" mass="230538">MSLFESRWAADTAKQTQEEDNKENFDHSMTSNSTPASADQTSAMRAAEKPQVLMQRPESVTQIAHIDKPLPPPPPPEEAEDGVGVSDKGVSDKISHPPVPKDALSVPLPRQRTKLSWKGKACWVGLPETGPDAYGRPIPMTARQVDERIKRFQDAGYSTRGFDVEGYWSGGAVSQSRTMYPDPSDDAVARQERQFQVRVPNPRLWKEYMDQQIEAKLAALGVSLGEEPAPAPPPMSRQASGHFPGRISPNNIAASIAAGSHRSTPSLAHFSTAGHSHSASVASPLSMGGPPGHMQRHSVFGMPFGFPQQQTGHSGLPASTPGQHFNMSGISRGESPALERLRSDSVGPLKSPHSPFTGIPPFGMSKSPQMNPEMVNVPPHLRHQSVYSSFSPQPSITPGIRPQAVLPELREDEEEQVPDYFAGVMPESRQPEIAQPSPRGRGHSHNISEGLEKDIQEAEYHLERSIEREMNESEIHPRFGDSTRSQAKQAQQAYVPPGKRASLGMNGQIERTPSAPRLPSEGLTGAGYGAPGQNNMVKPRGHGSKLSVAAPEFRFQPGAFPQTFAPASFAPTPEETLEDVHVQVPNLPPNGFGGFGGTTLPSSNFDFSSSVTHMPPVIPEPTQTEAQFPSIFGNVSMSDMVKPAKRSKAVAIKAPSTPAEPEKAEKEDENGRLLPSDDRQKRARTQRAAGNDVPLFAVPPKSTERRPSPVMPVPEELKLGDNSSPDDDKIAAPVVHPKQDIRSNYKNTTSNGLETLPEGPHREEHERKTSSHYGHTKNSSSLSALAKPFEFKPGTTPTFSPHAQSRARSPGALESKPDLSPARVFSQNRGASNNHKAVESLSYNTSPEPHKSSYPLPPRPQIQFPEPTFDEIDAVMQQLNDDSEQSHTFANEHIRTGTPGLDSSVVVHHPGIKHMRHDAISPTPDQDPFHRRRDEPDSPPPRQSFPAERLEMPSGPSINCLNRGEDVPMSEWSDDLDLDEDRVQTRSRFFDDRIDSIVGNILQDRLQPLEKSLQQIHRAISTRSIRDRSRPATGRTTSAVESDADDEDDLPAEHPPFRPLSSSNDKRAQQVKAAVLEAFAIQEANTVHKTPGLSSALEIHHALMDMNTTIARIAGAHLDVDDVKAIVEDALHRHSRALVPAGSKRGSPNPEAERNHKRAITELEGRFNETLAGKLEEANQRRLIEEREADTRRLLRLAEEELQLLRATTSDQDQRISSLQREFQLSLDRAEEAESAKREVEAAKRETEAAKQDLEKQLSDVEAENSAFESTLEEYRLSSNKWRQEVDDLNSENESLKGTVNDLRAQIADGLNIRENMRGKLDKIHADMADAAEQLATEKSSWQRRNEDLQKKGIIFQARLEGEISVRRSLEEEIQSLRIQVHEGVASKIHLEQALRSNAAQEDIINTLKADLAAEQTLVARIERDLHEARESGRAEVQRTQMIMESNIEAANGQAAIIRSSLEHELHLAKNAIDDLRMHADTAKARHELLLEEEADLRRDALRRVNETSSATLNELREKHENALRYMKVQHEKELTNALQDKQRDEEYYQSRLNLSDDQVTHLQERVSHLEERLQVAQSAAKAAARQAQAAKNAMPVPQAPISQAALDSAKTSNEPERVSPQALRESILVLQEQLQERETRIESLQGQINSLDTTAPAKLKERDTEITWLRELLAVRNEDLSELIRQLEKDGFDREAVRDYAIRIRAGIQMEQAEKERLISAGTSKAAQAVAGLVNVASPGAARLASAWGNWRKGRTESSSSSRAAAPAPASSAPSASRTSRALGKAPSSAPILRAQSQALRPRSTDRRAATPSKPNAPSALSSSGIFAGLMTPPASNLRRTPSPDPSSSSAAMGAAPMEVEMSGTMMPQYQQGTVNPAFTQAPPPGFGPRKSSPLSQTDDSAPGLFGGSGYDSDAEVGPVPEGSLGGDDDVLGGGDEDDDDDDLLNEADVGRGVLGAVSPKAGEDEDEEEKKREEEVEVKAEAQQDHHQDQHRQDQHQHRHQQQEQQVKAEEEEDKDSQEGPSASGDNYTYNNGINGSSGYEIERHGQQQDNMNGRPGDEDGDEDDDEDDDDDDGNSMCMNMAEETLGRSLAAELENL</sequence>
<comment type="caution">
    <text evidence="4">The sequence shown here is derived from an EMBL/GenBank/DDBJ whole genome shotgun (WGS) entry which is preliminary data.</text>
</comment>
<feature type="compositionally biased region" description="Basic and acidic residues" evidence="3">
    <location>
        <begin position="1238"/>
        <end position="1259"/>
    </location>
</feature>
<feature type="compositionally biased region" description="Polar residues" evidence="3">
    <location>
        <begin position="744"/>
        <end position="753"/>
    </location>
</feature>
<feature type="compositionally biased region" description="Polar residues" evidence="3">
    <location>
        <begin position="1814"/>
        <end position="1826"/>
    </location>
</feature>
<evidence type="ECO:0000313" key="4">
    <source>
        <dbReference type="EMBL" id="KAL1306877.1"/>
    </source>
</evidence>
<feature type="region of interest" description="Disordered" evidence="3">
    <location>
        <begin position="1"/>
        <end position="105"/>
    </location>
</feature>
<dbReference type="PANTHER" id="PTHR32083">
    <property type="entry name" value="CILIA AND FLAGELLA-ASSOCIATED PROTEIN 58-RELATED"/>
    <property type="match status" value="1"/>
</dbReference>